<keyword evidence="2" id="KW-1185">Reference proteome</keyword>
<evidence type="ECO:0000313" key="1">
    <source>
        <dbReference type="EMBL" id="KAE9587590.1"/>
    </source>
</evidence>
<dbReference type="Proteomes" id="UP000447434">
    <property type="component" value="Chromosome 23"/>
</dbReference>
<organism evidence="1 2">
    <name type="scientific">Lupinus albus</name>
    <name type="common">White lupine</name>
    <name type="synonym">Lupinus termis</name>
    <dbReference type="NCBI Taxonomy" id="3870"/>
    <lineage>
        <taxon>Eukaryota</taxon>
        <taxon>Viridiplantae</taxon>
        <taxon>Streptophyta</taxon>
        <taxon>Embryophyta</taxon>
        <taxon>Tracheophyta</taxon>
        <taxon>Spermatophyta</taxon>
        <taxon>Magnoliopsida</taxon>
        <taxon>eudicotyledons</taxon>
        <taxon>Gunneridae</taxon>
        <taxon>Pentapetalae</taxon>
        <taxon>rosids</taxon>
        <taxon>fabids</taxon>
        <taxon>Fabales</taxon>
        <taxon>Fabaceae</taxon>
        <taxon>Papilionoideae</taxon>
        <taxon>50 kb inversion clade</taxon>
        <taxon>genistoids sensu lato</taxon>
        <taxon>core genistoids</taxon>
        <taxon>Genisteae</taxon>
        <taxon>Lupinus</taxon>
    </lineage>
</organism>
<accession>A0A6A4NDR8</accession>
<dbReference type="AlphaFoldDB" id="A0A6A4NDR8"/>
<comment type="caution">
    <text evidence="1">The sequence shown here is derived from an EMBL/GenBank/DDBJ whole genome shotgun (WGS) entry which is preliminary data.</text>
</comment>
<gene>
    <name evidence="1" type="ORF">Lalb_Chr23g0275511</name>
</gene>
<name>A0A6A4NDR8_LUPAL</name>
<dbReference type="EMBL" id="WOCE01000023">
    <property type="protein sequence ID" value="KAE9587590.1"/>
    <property type="molecule type" value="Genomic_DNA"/>
</dbReference>
<sequence>MSCECVKMNKGMFVTMNVLYVIYGDKIMRCLVLIVYDMDVSVMGNSTCPMWYGDYSTCPMWYEDYLYGAKLLNEIKGKLLQNVKDVKSV</sequence>
<reference evidence="2" key="1">
    <citation type="journal article" date="2020" name="Nat. Commun.">
        <title>Genome sequence of the cluster root forming white lupin.</title>
        <authorList>
            <person name="Hufnagel B."/>
            <person name="Marques A."/>
            <person name="Soriano A."/>
            <person name="Marques L."/>
            <person name="Divol F."/>
            <person name="Doumas P."/>
            <person name="Sallet E."/>
            <person name="Mancinotti D."/>
            <person name="Carrere S."/>
            <person name="Marande W."/>
            <person name="Arribat S."/>
            <person name="Keller J."/>
            <person name="Huneau C."/>
            <person name="Blein T."/>
            <person name="Aime D."/>
            <person name="Laguerre M."/>
            <person name="Taylor J."/>
            <person name="Schubert V."/>
            <person name="Nelson M."/>
            <person name="Geu-Flores F."/>
            <person name="Crespi M."/>
            <person name="Gallardo-Guerrero K."/>
            <person name="Delaux P.-M."/>
            <person name="Salse J."/>
            <person name="Berges H."/>
            <person name="Guyot R."/>
            <person name="Gouzy J."/>
            <person name="Peret B."/>
        </authorList>
    </citation>
    <scope>NUCLEOTIDE SEQUENCE [LARGE SCALE GENOMIC DNA]</scope>
    <source>
        <strain evidence="2">cv. Amiga</strain>
    </source>
</reference>
<proteinExistence type="predicted"/>
<protein>
    <submittedName>
        <fullName evidence="1">Uncharacterized protein</fullName>
    </submittedName>
</protein>
<evidence type="ECO:0000313" key="2">
    <source>
        <dbReference type="Proteomes" id="UP000447434"/>
    </source>
</evidence>